<evidence type="ECO:0000256" key="4">
    <source>
        <dbReference type="ARBA" id="ARBA00022737"/>
    </source>
</evidence>
<dbReference type="InterPro" id="IPR001451">
    <property type="entry name" value="Hexapep"/>
</dbReference>
<dbReference type="SUPFAM" id="SSF51161">
    <property type="entry name" value="Trimeric LpxA-like enzymes"/>
    <property type="match status" value="1"/>
</dbReference>
<dbReference type="GO" id="GO:0019877">
    <property type="term" value="P:diaminopimelate biosynthetic process"/>
    <property type="evidence" value="ECO:0007669"/>
    <property type="project" value="UniProtKB-KW"/>
</dbReference>
<dbReference type="EMBL" id="QPMH01000045">
    <property type="protein sequence ID" value="RDD60131.1"/>
    <property type="molecule type" value="Genomic_DNA"/>
</dbReference>
<dbReference type="CDD" id="cd03358">
    <property type="entry name" value="LbH_WxcM_N_like"/>
    <property type="match status" value="1"/>
</dbReference>
<evidence type="ECO:0000256" key="6">
    <source>
        <dbReference type="ARBA" id="ARBA00023154"/>
    </source>
</evidence>
<dbReference type="GO" id="GO:0016746">
    <property type="term" value="F:acyltransferase activity"/>
    <property type="evidence" value="ECO:0007669"/>
    <property type="project" value="UniProtKB-KW"/>
</dbReference>
<dbReference type="Pfam" id="PF00132">
    <property type="entry name" value="Hexapep"/>
    <property type="match status" value="2"/>
</dbReference>
<reference evidence="8 9" key="1">
    <citation type="submission" date="2018-07" db="EMBL/GenBank/DDBJ databases">
        <title>Venubactetium sediminum gen. nov., sp. nov., isolated from a marine solar saltern.</title>
        <authorList>
            <person name="Wang S."/>
        </authorList>
    </citation>
    <scope>NUCLEOTIDE SEQUENCE [LARGE SCALE GENOMIC DNA]</scope>
    <source>
        <strain evidence="8 9">WD2A32</strain>
    </source>
</reference>
<keyword evidence="9" id="KW-1185">Reference proteome</keyword>
<protein>
    <submittedName>
        <fullName evidence="8">N-acetyltransferase</fullName>
    </submittedName>
</protein>
<comment type="similarity">
    <text evidence="1">Belongs to the transferase hexapeptide repeat family.</text>
</comment>
<organism evidence="8 9">
    <name type="scientific">Ferruginivarius sediminum</name>
    <dbReference type="NCBI Taxonomy" id="2661937"/>
    <lineage>
        <taxon>Bacteria</taxon>
        <taxon>Pseudomonadati</taxon>
        <taxon>Pseudomonadota</taxon>
        <taxon>Alphaproteobacteria</taxon>
        <taxon>Rhodospirillales</taxon>
        <taxon>Rhodospirillaceae</taxon>
        <taxon>Ferruginivarius</taxon>
    </lineage>
</organism>
<keyword evidence="2" id="KW-0028">Amino-acid biosynthesis</keyword>
<evidence type="ECO:0000256" key="2">
    <source>
        <dbReference type="ARBA" id="ARBA00022605"/>
    </source>
</evidence>
<comment type="caution">
    <text evidence="8">The sequence shown here is derived from an EMBL/GenBank/DDBJ whole genome shotgun (WGS) entry which is preliminary data.</text>
</comment>
<name>A0A369T459_9PROT</name>
<keyword evidence="5" id="KW-0220">Diaminopimelate biosynthesis</keyword>
<dbReference type="PANTHER" id="PTHR43300:SF10">
    <property type="entry name" value="2,3,4,5-TETRAHYDROPYRIDINE-2,6-DICARBOXYLATE N-ACETYLTRANSFERASE"/>
    <property type="match status" value="1"/>
</dbReference>
<dbReference type="PANTHER" id="PTHR43300">
    <property type="entry name" value="ACETYLTRANSFERASE"/>
    <property type="match status" value="1"/>
</dbReference>
<evidence type="ECO:0000256" key="5">
    <source>
        <dbReference type="ARBA" id="ARBA00022915"/>
    </source>
</evidence>
<evidence type="ECO:0000313" key="8">
    <source>
        <dbReference type="EMBL" id="RDD60131.1"/>
    </source>
</evidence>
<keyword evidence="4" id="KW-0677">Repeat</keyword>
<keyword evidence="7" id="KW-0012">Acyltransferase</keyword>
<dbReference type="PROSITE" id="PS00101">
    <property type="entry name" value="HEXAPEP_TRANSFERASES"/>
    <property type="match status" value="1"/>
</dbReference>
<evidence type="ECO:0000256" key="3">
    <source>
        <dbReference type="ARBA" id="ARBA00022679"/>
    </source>
</evidence>
<proteinExistence type="inferred from homology"/>
<dbReference type="AlphaFoldDB" id="A0A369T459"/>
<dbReference type="InterPro" id="IPR011004">
    <property type="entry name" value="Trimer_LpxA-like_sf"/>
</dbReference>
<keyword evidence="6" id="KW-0457">Lysine biosynthesis</keyword>
<evidence type="ECO:0000256" key="7">
    <source>
        <dbReference type="ARBA" id="ARBA00023315"/>
    </source>
</evidence>
<dbReference type="InterPro" id="IPR050179">
    <property type="entry name" value="Trans_hexapeptide_repeat"/>
</dbReference>
<evidence type="ECO:0000256" key="1">
    <source>
        <dbReference type="ARBA" id="ARBA00007274"/>
    </source>
</evidence>
<sequence length="206" mass="22174">MGTGEPDIEIQPGAIVGLKAKEEAGPVVIRGRTRIRSGSVIYADVDLGKDFQTGHNVTIRGHTTIGAHVVVGTNTVLEGYVEIADFVKIESNCFIPTHVKIGTRVFIGPGVTLTNDRYPLKNRDEYEPEGPVLEDGVTLAAGVVVMPGVRIGRGSFVAAGAIVTKDVPEMSLVRGLPSRIYALPEHLREFNIALSWRGFLKNSSDQ</sequence>
<accession>A0A369T459</accession>
<dbReference type="Proteomes" id="UP000253941">
    <property type="component" value="Unassembled WGS sequence"/>
</dbReference>
<dbReference type="GO" id="GO:0009085">
    <property type="term" value="P:lysine biosynthetic process"/>
    <property type="evidence" value="ECO:0007669"/>
    <property type="project" value="UniProtKB-KW"/>
</dbReference>
<gene>
    <name evidence="8" type="ORF">DRB17_19705</name>
</gene>
<dbReference type="Gene3D" id="2.160.10.10">
    <property type="entry name" value="Hexapeptide repeat proteins"/>
    <property type="match status" value="1"/>
</dbReference>
<keyword evidence="3 8" id="KW-0808">Transferase</keyword>
<dbReference type="InterPro" id="IPR018357">
    <property type="entry name" value="Hexapep_transf_CS"/>
</dbReference>
<evidence type="ECO:0000313" key="9">
    <source>
        <dbReference type="Proteomes" id="UP000253941"/>
    </source>
</evidence>